<dbReference type="AlphaFoldDB" id="A0AAX4J9H7"/>
<reference evidence="2" key="1">
    <citation type="journal article" date="2024" name="BMC Genomics">
        <title>Functional annotation of a divergent genome using sequence and structure-based similarity.</title>
        <authorList>
            <person name="Svedberg D."/>
            <person name="Winiger R.R."/>
            <person name="Berg A."/>
            <person name="Sharma H."/>
            <person name="Tellgren-Roth C."/>
            <person name="Debrunner-Vossbrinck B.A."/>
            <person name="Vossbrinck C.R."/>
            <person name="Barandun J."/>
        </authorList>
    </citation>
    <scope>NUCLEOTIDE SEQUENCE</scope>
    <source>
        <strain evidence="2">Illinois isolate</strain>
    </source>
</reference>
<dbReference type="RefSeq" id="XP_065328703.1">
    <property type="nucleotide sequence ID" value="XM_065472631.1"/>
</dbReference>
<feature type="region of interest" description="Disordered" evidence="1">
    <location>
        <begin position="1"/>
        <end position="27"/>
    </location>
</feature>
<gene>
    <name evidence="2" type="ORF">VNE69_02085</name>
</gene>
<proteinExistence type="predicted"/>
<accession>A0AAX4J9H7</accession>
<dbReference type="EMBL" id="CP142727">
    <property type="protein sequence ID" value="WUR02558.1"/>
    <property type="molecule type" value="Genomic_DNA"/>
</dbReference>
<evidence type="ECO:0000256" key="1">
    <source>
        <dbReference type="SAM" id="MobiDB-lite"/>
    </source>
</evidence>
<name>A0AAX4J9H7_9MICR</name>
<dbReference type="GeneID" id="90540375"/>
<keyword evidence="3" id="KW-1185">Reference proteome</keyword>
<organism evidence="2 3">
    <name type="scientific">Vairimorpha necatrix</name>
    <dbReference type="NCBI Taxonomy" id="6039"/>
    <lineage>
        <taxon>Eukaryota</taxon>
        <taxon>Fungi</taxon>
        <taxon>Fungi incertae sedis</taxon>
        <taxon>Microsporidia</taxon>
        <taxon>Nosematidae</taxon>
        <taxon>Vairimorpha</taxon>
    </lineage>
</organism>
<protein>
    <recommendedName>
        <fullName evidence="4">OB domain-containing protein</fullName>
    </recommendedName>
</protein>
<dbReference type="Proteomes" id="UP001334084">
    <property type="component" value="Chromosome 2"/>
</dbReference>
<evidence type="ECO:0000313" key="2">
    <source>
        <dbReference type="EMBL" id="WUR02558.1"/>
    </source>
</evidence>
<evidence type="ECO:0000313" key="3">
    <source>
        <dbReference type="Proteomes" id="UP001334084"/>
    </source>
</evidence>
<evidence type="ECO:0008006" key="4">
    <source>
        <dbReference type="Google" id="ProtNLM"/>
    </source>
</evidence>
<sequence>MDNILSQLRKSTQKTNTQTKEKEEPVEIAEEESSTLNLSSANLSSSSVVTPFSIMKLDFDRLRNIKGDTNISEILKTQDYKIPEEAAMIVKKVEKFSDEICHIELVDETGTIGCSCMYKLVKENDIKIGNIIKIKGFSLWKIGTNHINLVQKNIIEIYN</sequence>
<dbReference type="KEGG" id="vnx:VNE69_02085"/>